<protein>
    <submittedName>
        <fullName evidence="1">Uncharacterized protein</fullName>
    </submittedName>
</protein>
<evidence type="ECO:0000313" key="2">
    <source>
        <dbReference type="Proteomes" id="UP000269331"/>
    </source>
</evidence>
<dbReference type="AlphaFoldDB" id="A0A2Z5TT16"/>
<dbReference type="KEGG" id="srq:SR187_8455"/>
<accession>A0A2Z5TT16</accession>
<gene>
    <name evidence="1" type="ORF">SR187_8455</name>
</gene>
<sequence length="38" mass="4329">MGSFDFIKYQTYGVPLGTLFLLSIFYHLDDRENIGSLG</sequence>
<reference evidence="1 2" key="1">
    <citation type="journal article" date="2018" name="Genome Biol. Evol.">
        <title>Complete Genome Sequence of Streptococcus ruminantium sp. nov. GUT-187T (=DSM 104980T =JCM 31869T), the Type Strain of S. ruminantium, and Comparison with Genome Sequences of Streptococcus suis Strains.</title>
        <authorList>
            <person name="Tohya M."/>
            <person name="Sekizaki T."/>
            <person name="Miyoshi-Akiyama T."/>
        </authorList>
    </citation>
    <scope>NUCLEOTIDE SEQUENCE [LARGE SCALE GENOMIC DNA]</scope>
    <source>
        <strain evidence="1 2">GUT187T</strain>
    </source>
</reference>
<dbReference type="Proteomes" id="UP000269331">
    <property type="component" value="Chromosome"/>
</dbReference>
<evidence type="ECO:0000313" key="1">
    <source>
        <dbReference type="EMBL" id="BBA93294.1"/>
    </source>
</evidence>
<name>A0A2Z5TT16_9STRE</name>
<organism evidence="1 2">
    <name type="scientific">Streptococcus ruminantium</name>
    <dbReference type="NCBI Taxonomy" id="1917441"/>
    <lineage>
        <taxon>Bacteria</taxon>
        <taxon>Bacillati</taxon>
        <taxon>Bacillota</taxon>
        <taxon>Bacilli</taxon>
        <taxon>Lactobacillales</taxon>
        <taxon>Streptococcaceae</taxon>
        <taxon>Streptococcus</taxon>
    </lineage>
</organism>
<dbReference type="EMBL" id="AP018400">
    <property type="protein sequence ID" value="BBA93294.1"/>
    <property type="molecule type" value="Genomic_DNA"/>
</dbReference>
<proteinExistence type="predicted"/>